<dbReference type="GeneID" id="39750611"/>
<keyword evidence="5" id="KW-1185">Reference proteome</keyword>
<dbReference type="EMBL" id="BDQF01000015">
    <property type="protein sequence ID" value="GAW83865.1"/>
    <property type="molecule type" value="Genomic_DNA"/>
</dbReference>
<proteinExistence type="predicted"/>
<evidence type="ECO:0000313" key="5">
    <source>
        <dbReference type="Proteomes" id="UP000195521"/>
    </source>
</evidence>
<protein>
    <recommendedName>
        <fullName evidence="6">Osmiophilic body protein</fullName>
    </recommendedName>
</protein>
<sequence length="2585" mass="306933">MVRLWICLVVVYLVIGVVRCRKDLNFDQIIKYLKETKVIPEEIPDTLEETINIVPPYLIYKYKGKIYYLHNNVDITPVEERKYEPVFPLQDIDAVSEVPVECHPITSGGEVENVVVPTQQDEPKGSEPDSIKLIVDEETGMLFPTNTKEIIETVTEINNTFELPKDAQWNTEENEKNNTMYLFGKENSTMYKIKEIFHYKENKDMHKNIQIGYERFYNESPTGDKELEADKMNPQISYNIEMKDYSSFLTSLHILLKNDEELGAKKIYKINNVPKTDIYLFVKQAYKSIHDTLKNYILLSGFSFYDYTYDVGSFSLDTIMNDFFFLSNNSHNEKGTFRNITSSIKYISTAKDKLSVYKIEKAIKKFLIENNLRVLDLKLIHHLFSRNYILNCTENDIINFATDLVNITDVEISPRVAATIFSYLLQKINIHLMPNYPTKSKDSYLLYKENNDLLIISESIYRNIFKNFYRIITPYGDLPNTHNHEKVLAITPWVEKIYPHFKSTYDFLSMKYGFVLFYNIYHTTVKFFEGNSDLRQIMQEHKSTNKVDTLDKFLNQLVGLFKIGTNSSSSVFPASLFSMVQVEEKPRGRILTSDNVGSESGAHLDDKADAELDSEVDANLDTDLDDDDEEDEKEHEKEEAEAEEIPDEKHEEVHARELSKYNELRNAVQSEMIEERKKIAEEREEEYARIKKQEEDEIAEIDRKHELETQQLEEEEKIREPLEDAKFEKEHAAGLLDEQAFRAEQEAARKEKGIEKVIIHETRETPESFYYNTALNYIYKRMEDVYKKALDSGFRGVAEIDNNLKPIYRVFRRKGDPDYGKLKDQVIKTNEKLFDELNTRIKNEESKRSNIYTYKSEIDAQLDKMMEKSKDGKYIITSKLINDNLQSYKDKVLEQCQQKFYGKFRKSLGNKKMQFLKQLNVTLKYAIRIVTDLAPSYDEAETTKKFTDIYKQKKELYKKEYSKIRRIISRNMDVTFRNKIKSHFNERDEIVRKELQTIREYILGKIDQVAHDMYNDMHVEIEIDMTSIKQEKIKIKKKSFQLAKEAINFPNDLKVLEERLLQLETDNSPDGIKKKETLTNEIEKLKQKIETNKKEAQTFREHMDALDQRYEQTIIKLDSINEIEKKLRTFKYEIDKEYKDCKMFTDALVPESDKDAGEYRQIEKLTKDLLFSLDDIKREIYEANILLHILKNKKKHTELDIQIRSKLHKVEENAENTSKNDLKKQQLKEIVSEIENQENELERLYIKRDLEMNDLNYITSDSENEPPETIKYFLPELVKKKEKKNLEHFMIEIMIETEIENNALTKLTETFNNEVLFYKYPTINTYDYLKLPYDEKNMHEKMSAEAQRNANIYASKLEDFRTDLKKYERLIQKHGGQTQPDAINYLKRNIIHLRNMIYALRKNEHVRNLTYILTNPDFFQNGSIKNEDRQCELAHTSLLKKYLKLHEFGNSLTEARKKANLFEVHYKYTSDKVLWYWAILKKYIERSEMVYNNSYDSTKRSRLKLTEFSENDVSSISDGGTVLLQYGQHVWRDSWGEAVEKRKYLRVIKKEQTFPYKLKEVKDLYVLNKILKDKLIRSGKLQSLKDYMYVKVYNIVEQKEPNMVLFEKEELKQLDLLSPDGNIIQGSVKNYLSHLPTMQHGVEEYLKDILKTASDYLTQSDMTYDSILEVIKYLQSNPNSVNIRDIITLSEKILDNSRVFYLSQDTLSIYILTFLELLGVQVKMDDIQAVDKKSRVLTYLNVLKSYYERINIKDEIKNHVLGFLKPKQELQILQYNPKLHEFLLGILESLDGNNSLYENFKKENPEFSTLLLNGIKKGIDEFIDYFFSKLNVPMTDKFKSRYYSVNEFTKIEKEKLLVSSYNFQIRKLNDTLTLFSYYVNPSSRNLLNEHYIKANISCIQKFPTFDFKDIFSVVDGTMLKNKFEEKMGDYIHDRIHSLVNLWRLFLHSENKEFFTYEKVSSAVESYFSDNIFDKNTKSMLSKLAYSFLARISYHTVSYFDIEMEPLIQNSDIQLISLFHNILNKINYILYCDNEKLYLERYTPSNLLSYNRPFKLDALKIFHEFITSLPHYLRSHIVNFFETDFSEITSNLIVDLFHHFETFLDNNSNSFEKEEENKIESFFKLNISFTKNRNVLNDDYQSMLQESPDFKETKMIHNRRVIYDPVNKKTMFKQYLDLHDIIDEKSFKILLQTLIKEHITFDQLNEKFKNFMKKKKITFPKFDILKKKIIETADELYYLKIYKYLYDLFQKIHISQPIHDLYFLFVKQLLDYSIAPHIISDDHVQKQLNIQLGRKYQKYINFLNQLFSCLFNYYYFDEMQHCEAFGNYISEQEFPTEQKILNVIQTPFIQMPDVVQNNEINFDYHMNEEDLFLDFIKEFIPDSEKMEKKQLKVESFKIRYFITEISKFVMRTVMSKMPSSYIFNMGYKDFYINIDDIINNLRPFFEKAQKKSKEQSDHHDPIHASSSSTAATDAVRGTITNFMDIDNVESANYRYKNIKFYLNSYITQLFLQNNMSFKYFMHFIKNIDKFKRYFPTLSELYIFVDKQVNIINAITNPNFTKRASTQTIIQIFVDTLKNFNVDLYEF</sequence>
<gene>
    <name evidence="4" type="ORF">PGO_146630</name>
</gene>
<evidence type="ECO:0000256" key="2">
    <source>
        <dbReference type="SAM" id="MobiDB-lite"/>
    </source>
</evidence>
<dbReference type="OrthoDB" id="391720at2759"/>
<keyword evidence="1" id="KW-0175">Coiled coil</keyword>
<evidence type="ECO:0008006" key="6">
    <source>
        <dbReference type="Google" id="ProtNLM"/>
    </source>
</evidence>
<feature type="coiled-coil region" evidence="1">
    <location>
        <begin position="665"/>
        <end position="718"/>
    </location>
</feature>
<feature type="signal peptide" evidence="3">
    <location>
        <begin position="1"/>
        <end position="20"/>
    </location>
</feature>
<accession>A0A1Y1JQS3</accession>
<evidence type="ECO:0000313" key="4">
    <source>
        <dbReference type="EMBL" id="GAW83865.1"/>
    </source>
</evidence>
<reference evidence="5" key="1">
    <citation type="submission" date="2017-04" db="EMBL/GenBank/DDBJ databases">
        <title>Plasmodium gonderi genome.</title>
        <authorList>
            <person name="Arisue N."/>
            <person name="Honma H."/>
            <person name="Kawai S."/>
            <person name="Tougan T."/>
            <person name="Tanabe K."/>
            <person name="Horii T."/>
        </authorList>
    </citation>
    <scope>NUCLEOTIDE SEQUENCE [LARGE SCALE GENOMIC DNA]</scope>
    <source>
        <strain evidence="5">ATCC 30045</strain>
    </source>
</reference>
<feature type="compositionally biased region" description="Acidic residues" evidence="2">
    <location>
        <begin position="611"/>
        <end position="646"/>
    </location>
</feature>
<feature type="chain" id="PRO_5012214643" description="Osmiophilic body protein" evidence="3">
    <location>
        <begin position="21"/>
        <end position="2585"/>
    </location>
</feature>
<keyword evidence="3" id="KW-0732">Signal</keyword>
<organism evidence="4 5">
    <name type="scientific">Plasmodium gonderi</name>
    <dbReference type="NCBI Taxonomy" id="77519"/>
    <lineage>
        <taxon>Eukaryota</taxon>
        <taxon>Sar</taxon>
        <taxon>Alveolata</taxon>
        <taxon>Apicomplexa</taxon>
        <taxon>Aconoidasida</taxon>
        <taxon>Haemosporida</taxon>
        <taxon>Plasmodiidae</taxon>
        <taxon>Plasmodium</taxon>
        <taxon>Plasmodium (Plasmodium)</taxon>
    </lineage>
</organism>
<dbReference type="RefSeq" id="XP_028546454.1">
    <property type="nucleotide sequence ID" value="XM_028690653.1"/>
</dbReference>
<name>A0A1Y1JQS3_PLAGO</name>
<feature type="compositionally biased region" description="Basic and acidic residues" evidence="2">
    <location>
        <begin position="647"/>
        <end position="657"/>
    </location>
</feature>
<dbReference type="Proteomes" id="UP000195521">
    <property type="component" value="Unassembled WGS sequence"/>
</dbReference>
<evidence type="ECO:0000256" key="3">
    <source>
        <dbReference type="SAM" id="SignalP"/>
    </source>
</evidence>
<evidence type="ECO:0000256" key="1">
    <source>
        <dbReference type="SAM" id="Coils"/>
    </source>
</evidence>
<comment type="caution">
    <text evidence="4">The sequence shown here is derived from an EMBL/GenBank/DDBJ whole genome shotgun (WGS) entry which is preliminary data.</text>
</comment>
<dbReference type="OMA" id="DHHNHHI"/>
<feature type="coiled-coil region" evidence="1">
    <location>
        <begin position="1075"/>
        <end position="1102"/>
    </location>
</feature>
<feature type="region of interest" description="Disordered" evidence="2">
    <location>
        <begin position="590"/>
        <end position="657"/>
    </location>
</feature>
<feature type="coiled-coil region" evidence="1">
    <location>
        <begin position="1220"/>
        <end position="1254"/>
    </location>
</feature>